<name>A0A918Q0G4_9BACT</name>
<keyword evidence="11" id="KW-1185">Reference proteome</keyword>
<dbReference type="Gene3D" id="1.10.101.10">
    <property type="entry name" value="PGBD-like superfamily/PGBD"/>
    <property type="match status" value="1"/>
</dbReference>
<dbReference type="InterPro" id="IPR036365">
    <property type="entry name" value="PGBD-like_sf"/>
</dbReference>
<evidence type="ECO:0000313" key="11">
    <source>
        <dbReference type="Proteomes" id="UP000619457"/>
    </source>
</evidence>
<dbReference type="GO" id="GO:0071555">
    <property type="term" value="P:cell wall organization"/>
    <property type="evidence" value="ECO:0007669"/>
    <property type="project" value="UniProtKB-KW"/>
</dbReference>
<keyword evidence="4" id="KW-0133">Cell shape</keyword>
<keyword evidence="5" id="KW-0573">Peptidoglycan synthesis</keyword>
<dbReference type="InterPro" id="IPR052905">
    <property type="entry name" value="LD-transpeptidase_YkuD-like"/>
</dbReference>
<dbReference type="Gene3D" id="2.40.440.10">
    <property type="entry name" value="L,D-transpeptidase catalytic domain-like"/>
    <property type="match status" value="1"/>
</dbReference>
<dbReference type="GO" id="GO:0008360">
    <property type="term" value="P:regulation of cell shape"/>
    <property type="evidence" value="ECO:0007669"/>
    <property type="project" value="UniProtKB-KW"/>
</dbReference>
<organism evidence="10 11">
    <name type="scientific">Echinicola pacifica</name>
    <dbReference type="NCBI Taxonomy" id="346377"/>
    <lineage>
        <taxon>Bacteria</taxon>
        <taxon>Pseudomonadati</taxon>
        <taxon>Bacteroidota</taxon>
        <taxon>Cytophagia</taxon>
        <taxon>Cytophagales</taxon>
        <taxon>Cyclobacteriaceae</taxon>
        <taxon>Echinicola</taxon>
    </lineage>
</organism>
<dbReference type="SUPFAM" id="SSF47090">
    <property type="entry name" value="PGBD-like"/>
    <property type="match status" value="1"/>
</dbReference>
<comment type="pathway">
    <text evidence="1">Cell wall biogenesis; peptidoglycan biosynthesis.</text>
</comment>
<protein>
    <submittedName>
        <fullName evidence="10">Peptidoglycan-binding protein</fullName>
    </submittedName>
</protein>
<reference evidence="10" key="1">
    <citation type="journal article" date="2014" name="Int. J. Syst. Evol. Microbiol.">
        <title>Complete genome sequence of Corynebacterium casei LMG S-19264T (=DSM 44701T), isolated from a smear-ripened cheese.</title>
        <authorList>
            <consortium name="US DOE Joint Genome Institute (JGI-PGF)"/>
            <person name="Walter F."/>
            <person name="Albersmeier A."/>
            <person name="Kalinowski J."/>
            <person name="Ruckert C."/>
        </authorList>
    </citation>
    <scope>NUCLEOTIDE SEQUENCE</scope>
    <source>
        <strain evidence="10">KCTC 12368</strain>
    </source>
</reference>
<comment type="similarity">
    <text evidence="2">Belongs to the YkuD family.</text>
</comment>
<dbReference type="EMBL" id="BMWX01000003">
    <property type="protein sequence ID" value="GGZ28051.1"/>
    <property type="molecule type" value="Genomic_DNA"/>
</dbReference>
<feature type="domain" description="L,D-TPase catalytic" evidence="8">
    <location>
        <begin position="297"/>
        <end position="461"/>
    </location>
</feature>
<evidence type="ECO:0000256" key="2">
    <source>
        <dbReference type="ARBA" id="ARBA00005992"/>
    </source>
</evidence>
<dbReference type="InterPro" id="IPR005490">
    <property type="entry name" value="LD_TPept_cat_dom"/>
</dbReference>
<evidence type="ECO:0000313" key="10">
    <source>
        <dbReference type="EMBL" id="GGZ28051.1"/>
    </source>
</evidence>
<evidence type="ECO:0000256" key="6">
    <source>
        <dbReference type="ARBA" id="ARBA00023316"/>
    </source>
</evidence>
<feature type="domain" description="Peptidoglycan binding-like" evidence="7">
    <location>
        <begin position="230"/>
        <end position="264"/>
    </location>
</feature>
<evidence type="ECO:0000256" key="3">
    <source>
        <dbReference type="ARBA" id="ARBA00022679"/>
    </source>
</evidence>
<dbReference type="Proteomes" id="UP000619457">
    <property type="component" value="Unassembled WGS sequence"/>
</dbReference>
<keyword evidence="6" id="KW-0961">Cell wall biogenesis/degradation</keyword>
<dbReference type="SUPFAM" id="SSF141523">
    <property type="entry name" value="L,D-transpeptidase catalytic domain-like"/>
    <property type="match status" value="1"/>
</dbReference>
<dbReference type="AlphaFoldDB" id="A0A918Q0G4"/>
<dbReference type="GO" id="GO:0016740">
    <property type="term" value="F:transferase activity"/>
    <property type="evidence" value="ECO:0007669"/>
    <property type="project" value="UniProtKB-KW"/>
</dbReference>
<gene>
    <name evidence="10" type="ORF">GCM10007049_21200</name>
</gene>
<sequence length="532" mass="60490">MTTLHKWIALSFIFLSACSSGLQEETLQQLRDRVSEDSDLSAIYAPSAIQPIWVNDDGLNEEGETFLEELDQVQFDALIAENYHLEEITALLSEWEEQQEPSTLISLEVLISKSFLKLGHDLQFGGVSPRKLSEEWKIEPRDTTDFETEALKELASGKGSVAGQLDELRPSSDLYRNLREQYQELIKSEIDFASFGGGEAIKPGETSAKVEEVRKRFEVITGRDLPDSDAPKLYDEALVAEVKHFQRLHGLNQDGVLGKEFWEAFGASSQDLKVKLAVNLERLKWLPDMLDTELPKVLVNIPAFSVDLLYGQDTVYNSRAVVGTTSNQTPAFTAKMSYLVFSPRWYIPEGIIKSETLPAIQKDKEYISKKNMAVLDGNGKEVDPSKVKWDKLNQDEPLPYRIYQKPGKDNALGRVKFMFPNPYSIYIHDSPARSLYSKDERAFSHGCIRLEKPQEFAEVLLKEQEKWPTDSIASAMNKEDEVTVKLPEGPQVWIYYLTAWNNGGELHLREDIYGQDRKVAKLMGLQPDEKYY</sequence>
<evidence type="ECO:0000259" key="7">
    <source>
        <dbReference type="Pfam" id="PF01471"/>
    </source>
</evidence>
<dbReference type="InterPro" id="IPR045380">
    <property type="entry name" value="LD_TPept_scaffold_dom"/>
</dbReference>
<dbReference type="CDD" id="cd16913">
    <property type="entry name" value="YkuD_like"/>
    <property type="match status" value="1"/>
</dbReference>
<dbReference type="GO" id="GO:0009252">
    <property type="term" value="P:peptidoglycan biosynthetic process"/>
    <property type="evidence" value="ECO:0007669"/>
    <property type="project" value="UniProtKB-KW"/>
</dbReference>
<evidence type="ECO:0000256" key="1">
    <source>
        <dbReference type="ARBA" id="ARBA00004752"/>
    </source>
</evidence>
<evidence type="ECO:0000259" key="9">
    <source>
        <dbReference type="Pfam" id="PF20142"/>
    </source>
</evidence>
<feature type="domain" description="L,D-transpeptidase scaffold" evidence="9">
    <location>
        <begin position="39"/>
        <end position="181"/>
    </location>
</feature>
<dbReference type="GO" id="GO:0004180">
    <property type="term" value="F:carboxypeptidase activity"/>
    <property type="evidence" value="ECO:0007669"/>
    <property type="project" value="UniProtKB-ARBA"/>
</dbReference>
<proteinExistence type="inferred from homology"/>
<dbReference type="InterPro" id="IPR038063">
    <property type="entry name" value="Transpep_catalytic_dom"/>
</dbReference>
<dbReference type="RefSeq" id="WP_018472967.1">
    <property type="nucleotide sequence ID" value="NZ_BMWX01000003.1"/>
</dbReference>
<dbReference type="Pfam" id="PF03734">
    <property type="entry name" value="YkuD"/>
    <property type="match status" value="1"/>
</dbReference>
<dbReference type="InterPro" id="IPR036366">
    <property type="entry name" value="PGBDSf"/>
</dbReference>
<dbReference type="InterPro" id="IPR002477">
    <property type="entry name" value="Peptidoglycan-bd-like"/>
</dbReference>
<evidence type="ECO:0000256" key="4">
    <source>
        <dbReference type="ARBA" id="ARBA00022960"/>
    </source>
</evidence>
<comment type="caution">
    <text evidence="10">The sequence shown here is derived from an EMBL/GenBank/DDBJ whole genome shotgun (WGS) entry which is preliminary data.</text>
</comment>
<dbReference type="PROSITE" id="PS51257">
    <property type="entry name" value="PROKAR_LIPOPROTEIN"/>
    <property type="match status" value="1"/>
</dbReference>
<dbReference type="Pfam" id="PF20142">
    <property type="entry name" value="Scaffold"/>
    <property type="match status" value="1"/>
</dbReference>
<dbReference type="PANTHER" id="PTHR41533:SF2">
    <property type="entry name" value="BLR7131 PROTEIN"/>
    <property type="match status" value="1"/>
</dbReference>
<evidence type="ECO:0000259" key="8">
    <source>
        <dbReference type="Pfam" id="PF03734"/>
    </source>
</evidence>
<dbReference type="Pfam" id="PF01471">
    <property type="entry name" value="PG_binding_1"/>
    <property type="match status" value="1"/>
</dbReference>
<dbReference type="PANTHER" id="PTHR41533">
    <property type="entry name" value="L,D-TRANSPEPTIDASE HI_1667-RELATED"/>
    <property type="match status" value="1"/>
</dbReference>
<evidence type="ECO:0000256" key="5">
    <source>
        <dbReference type="ARBA" id="ARBA00022984"/>
    </source>
</evidence>
<accession>A0A918Q0G4</accession>
<reference evidence="10" key="2">
    <citation type="submission" date="2020-09" db="EMBL/GenBank/DDBJ databases">
        <authorList>
            <person name="Sun Q."/>
            <person name="Kim S."/>
        </authorList>
    </citation>
    <scope>NUCLEOTIDE SEQUENCE</scope>
    <source>
        <strain evidence="10">KCTC 12368</strain>
    </source>
</reference>
<keyword evidence="3" id="KW-0808">Transferase</keyword>